<evidence type="ECO:0000313" key="2">
    <source>
        <dbReference type="Proteomes" id="UP000186698"/>
    </source>
</evidence>
<sequence>MDVRIRDAENLVDDCSAKKKSKFKSFKKFFGKKKRKETLSSTGKFSLKQSQSTSDVTYPEFALADVESEDEIGSSAGILGSRAVSHDSIFIPELTQENAKPVRVFSQENVSDRIKALQLKLQSNLKPGLSPFGILGKRTDDAGTISEDDGLPRSPPELSLYLHEVTKPKFSDNHHSTFSLAGTGSEEDEQISSGHSSRPLSPEDKSSSNIRVPSTGRRANSLISQSADFDSPPQLCSFLDSSAAKHRLSVRPRNQRSCTSRRPSASVLDESVITTTFTEVEDENVMEEAVSRSTNDNQEMVIDSNAVFDTPQSIQETETLAGPGSIQSPLMQEEAVISSNELELISVVTSQSQDATSSQDIKLQNKLLEDLQDKCARSLSILEGNLCDEVQVKTDFSKEDGLPQSLRSEKRILKGHRKSLESAQEKVIEKPFLGPDVSSPPSNISQTEPLPTEDLPLSGTEKSRNTPEQSIVDNENIKHLEKAAGEIESTNRKFSVSSAWERPRTGSFTLKGNIENETFKNMKFTLPKSGLSVHERMKDEPRFSSTHTESEASVRKNEMFTDSESTSVDKAILSHIPLPQSSVPASSDLPMVTDLQTCSENKNPFFVKLRSTSFSFRYREGINSDSVRLKRHSAEINLENTGCSSFSKDELLEVSKTESHFPSLRNEKQKTKTNSSELTQAKPPLPKKPVLQNNLGTDNATKKDSPTCVSDLEKKNCKMEKTLPERRTSLHSLHKTGKSTPSPIAAPESINPVQTSWISMSRQKPRALKDEPVQAELKSANQDAGNQNREKTEANLKQFVDLIQNKPANAVAEFQGQDTKAELKEQRQRASTLSLPAHADKTPKRQATLSAEPTWMELAKKKSQAWSEMPQKRK</sequence>
<feature type="compositionally biased region" description="Polar residues" evidence="1">
    <location>
        <begin position="207"/>
        <end position="218"/>
    </location>
</feature>
<gene>
    <name evidence="3" type="primary">cracdl.L</name>
</gene>
<proteinExistence type="predicted"/>
<reference evidence="3" key="1">
    <citation type="submission" date="2025-08" db="UniProtKB">
        <authorList>
            <consortium name="RefSeq"/>
        </authorList>
    </citation>
    <scope>IDENTIFICATION</scope>
    <source>
        <strain evidence="3">J_2021</strain>
        <tissue evidence="3">Erythrocytes</tissue>
    </source>
</reference>
<dbReference type="KEGG" id="xla:108707533"/>
<feature type="compositionally biased region" description="Polar residues" evidence="1">
    <location>
        <begin position="39"/>
        <end position="56"/>
    </location>
</feature>
<feature type="region of interest" description="Disordered" evidence="1">
    <location>
        <begin position="426"/>
        <end position="472"/>
    </location>
</feature>
<feature type="region of interest" description="Disordered" evidence="1">
    <location>
        <begin position="130"/>
        <end position="218"/>
    </location>
</feature>
<feature type="compositionally biased region" description="Basic and acidic residues" evidence="1">
    <location>
        <begin position="164"/>
        <end position="175"/>
    </location>
</feature>
<dbReference type="GeneID" id="108707533"/>
<feature type="region of interest" description="Disordered" evidence="1">
    <location>
        <begin position="539"/>
        <end position="561"/>
    </location>
</feature>
<feature type="region of interest" description="Disordered" evidence="1">
    <location>
        <begin position="36"/>
        <end position="56"/>
    </location>
</feature>
<dbReference type="OrthoDB" id="9944945at2759"/>
<dbReference type="OMA" id="CAPATDK"/>
<evidence type="ECO:0000256" key="1">
    <source>
        <dbReference type="SAM" id="MobiDB-lite"/>
    </source>
</evidence>
<evidence type="ECO:0000313" key="3">
    <source>
        <dbReference type="RefSeq" id="XP_018101017.2"/>
    </source>
</evidence>
<protein>
    <submittedName>
        <fullName evidence="3">CRACD-like protein isoform X1</fullName>
    </submittedName>
</protein>
<feature type="compositionally biased region" description="Basic and acidic residues" evidence="1">
    <location>
        <begin position="539"/>
        <end position="559"/>
    </location>
</feature>
<dbReference type="STRING" id="8355.A0A1L8HGT3"/>
<dbReference type="PANTHER" id="PTHR47743">
    <property type="entry name" value="KIAA1210 / KIAA1211 FAMILY MEMBER"/>
    <property type="match status" value="1"/>
</dbReference>
<dbReference type="Pfam" id="PF15262">
    <property type="entry name" value="DUF4592"/>
    <property type="match status" value="1"/>
</dbReference>
<feature type="compositionally biased region" description="Polar residues" evidence="1">
    <location>
        <begin position="439"/>
        <end position="449"/>
    </location>
</feature>
<feature type="region of interest" description="Disordered" evidence="1">
    <location>
        <begin position="820"/>
        <end position="854"/>
    </location>
</feature>
<dbReference type="Proteomes" id="UP000186698">
    <property type="component" value="Chromosome 2L"/>
</dbReference>
<dbReference type="InterPro" id="IPR026713">
    <property type="entry name" value="CRACD-like"/>
</dbReference>
<dbReference type="CTD" id="108707533"/>
<dbReference type="InterPro" id="IPR028030">
    <property type="entry name" value="DUF4592"/>
</dbReference>
<dbReference type="AlphaFoldDB" id="A0A1L8HGT3"/>
<feature type="compositionally biased region" description="Basic and acidic residues" evidence="1">
    <location>
        <begin position="656"/>
        <end position="670"/>
    </location>
</feature>
<name>A0A1L8HGT3_XENLA</name>
<feature type="region of interest" description="Disordered" evidence="1">
    <location>
        <begin position="656"/>
        <end position="708"/>
    </location>
</feature>
<dbReference type="PANTHER" id="PTHR47743:SF1">
    <property type="entry name" value="CRACD-LIKE PROTEIN"/>
    <property type="match status" value="1"/>
</dbReference>
<dbReference type="RefSeq" id="XP_018101017.2">
    <property type="nucleotide sequence ID" value="XM_018245528.2"/>
</dbReference>
<accession>A0A1L8HGT3</accession>
<dbReference type="PaxDb" id="8355-A0A1L8HGT3"/>
<organism evidence="2 3">
    <name type="scientific">Xenopus laevis</name>
    <name type="common">African clawed frog</name>
    <dbReference type="NCBI Taxonomy" id="8355"/>
    <lineage>
        <taxon>Eukaryota</taxon>
        <taxon>Metazoa</taxon>
        <taxon>Chordata</taxon>
        <taxon>Craniata</taxon>
        <taxon>Vertebrata</taxon>
        <taxon>Euteleostomi</taxon>
        <taxon>Amphibia</taxon>
        <taxon>Batrachia</taxon>
        <taxon>Anura</taxon>
        <taxon>Pipoidea</taxon>
        <taxon>Pipidae</taxon>
        <taxon>Xenopodinae</taxon>
        <taxon>Xenopus</taxon>
        <taxon>Xenopus</taxon>
    </lineage>
</organism>
<keyword evidence="2" id="KW-1185">Reference proteome</keyword>